<evidence type="ECO:0000256" key="1">
    <source>
        <dbReference type="SAM" id="MobiDB-lite"/>
    </source>
</evidence>
<dbReference type="RefSeq" id="WP_007739490.1">
    <property type="nucleotide sequence ID" value="NZ_AOMF01000146.1"/>
</dbReference>
<keyword evidence="3" id="KW-1185">Reference proteome</keyword>
<evidence type="ECO:0000313" key="3">
    <source>
        <dbReference type="Proteomes" id="UP000011680"/>
    </source>
</evidence>
<dbReference type="Proteomes" id="UP000011680">
    <property type="component" value="Unassembled WGS sequence"/>
</dbReference>
<dbReference type="Gene3D" id="3.90.79.10">
    <property type="entry name" value="Nucleoside Triphosphate Pyrophosphohydrolase"/>
    <property type="match status" value="1"/>
</dbReference>
<gene>
    <name evidence="2" type="ORF">C451_08138</name>
</gene>
<feature type="region of interest" description="Disordered" evidence="1">
    <location>
        <begin position="1"/>
        <end position="22"/>
    </location>
</feature>
<protein>
    <recommendedName>
        <fullName evidence="4">Nudix hydrolase domain-containing protein</fullName>
    </recommendedName>
</protein>
<evidence type="ECO:0000313" key="2">
    <source>
        <dbReference type="EMBL" id="EMA53914.1"/>
    </source>
</evidence>
<dbReference type="InterPro" id="IPR015797">
    <property type="entry name" value="NUDIX_hydrolase-like_dom_sf"/>
</dbReference>
<evidence type="ECO:0008006" key="4">
    <source>
        <dbReference type="Google" id="ProtNLM"/>
    </source>
</evidence>
<comment type="caution">
    <text evidence="2">The sequence shown here is derived from an EMBL/GenBank/DDBJ whole genome shotgun (WGS) entry which is preliminary data.</text>
</comment>
<dbReference type="AlphaFoldDB" id="M0N9Z0"/>
<name>M0N9Z0_9EURY</name>
<sequence>MDELTDPESLRERENVEFSEMAPETHQSHFELYESIAGLAIVGVTDADDRLLLLEHEDAPYPTLPYGRVAPSDGWVATTRATVTDSTGVAVTVDDVRRVRHHTYRSEAGEETTGYDVVVTASPEGDGDIPAESGQEWVPRWRDTATLDLPDEPDNDVLNDVRLFVD</sequence>
<dbReference type="eggNOG" id="arCOG01083">
    <property type="taxonomic scope" value="Archaea"/>
</dbReference>
<dbReference type="SUPFAM" id="SSF55811">
    <property type="entry name" value="Nudix"/>
    <property type="match status" value="1"/>
</dbReference>
<dbReference type="PATRIC" id="fig|1227457.3.peg.1493"/>
<proteinExistence type="predicted"/>
<accession>M0N9Z0</accession>
<dbReference type="EMBL" id="AOMF01000146">
    <property type="protein sequence ID" value="EMA53914.1"/>
    <property type="molecule type" value="Genomic_DNA"/>
</dbReference>
<dbReference type="STRING" id="1227457.C451_08138"/>
<organism evidence="2 3">
    <name type="scientific">Halococcus thailandensis JCM 13552</name>
    <dbReference type="NCBI Taxonomy" id="1227457"/>
    <lineage>
        <taxon>Archaea</taxon>
        <taxon>Methanobacteriati</taxon>
        <taxon>Methanobacteriota</taxon>
        <taxon>Stenosarchaea group</taxon>
        <taxon>Halobacteria</taxon>
        <taxon>Halobacteriales</taxon>
        <taxon>Halococcaceae</taxon>
        <taxon>Halococcus</taxon>
    </lineage>
</organism>
<reference evidence="2 3" key="1">
    <citation type="journal article" date="2014" name="PLoS Genet.">
        <title>Phylogenetically driven sequencing of extremely halophilic archaea reveals strategies for static and dynamic osmo-response.</title>
        <authorList>
            <person name="Becker E.A."/>
            <person name="Seitzer P.M."/>
            <person name="Tritt A."/>
            <person name="Larsen D."/>
            <person name="Krusor M."/>
            <person name="Yao A.I."/>
            <person name="Wu D."/>
            <person name="Madern D."/>
            <person name="Eisen J.A."/>
            <person name="Darling A.E."/>
            <person name="Facciotti M.T."/>
        </authorList>
    </citation>
    <scope>NUCLEOTIDE SEQUENCE [LARGE SCALE GENOMIC DNA]</scope>
    <source>
        <strain evidence="2 3">JCM 13552</strain>
    </source>
</reference>